<name>A0ABT3M246_9LEPT</name>
<keyword evidence="2" id="KW-1185">Reference proteome</keyword>
<dbReference type="RefSeq" id="WP_265376741.1">
    <property type="nucleotide sequence ID" value="NZ_JAMQPV010000008.1"/>
</dbReference>
<evidence type="ECO:0000313" key="2">
    <source>
        <dbReference type="Proteomes" id="UP001209737"/>
    </source>
</evidence>
<comment type="caution">
    <text evidence="1">The sequence shown here is derived from an EMBL/GenBank/DDBJ whole genome shotgun (WGS) entry which is preliminary data.</text>
</comment>
<sequence length="125" mass="15253">MDDFRNWLFTNYNLILKKYEENILSDYKLRNLFKEEFQDEISYDLKLFIAKNTKLGFKEFSLFNLDVKEDHTKLIINIGIADLDIIKILNNDLNLKKIIKKAFKKIYKVEIEFEFDYFFNEEIPF</sequence>
<dbReference type="EMBL" id="JAMQPV010000008">
    <property type="protein sequence ID" value="MCW7464047.1"/>
    <property type="molecule type" value="Genomic_DNA"/>
</dbReference>
<proteinExistence type="predicted"/>
<dbReference type="Proteomes" id="UP001209737">
    <property type="component" value="Unassembled WGS sequence"/>
</dbReference>
<evidence type="ECO:0000313" key="1">
    <source>
        <dbReference type="EMBL" id="MCW7464047.1"/>
    </source>
</evidence>
<gene>
    <name evidence="1" type="ORF">ND812_18235</name>
</gene>
<protein>
    <submittedName>
        <fullName evidence="1">Uncharacterized protein</fullName>
    </submittedName>
</protein>
<accession>A0ABT3M246</accession>
<reference evidence="1 2" key="1">
    <citation type="submission" date="2022-06" db="EMBL/GenBank/DDBJ databases">
        <title>Leptospira isolates from biofilms formed at urban environments.</title>
        <authorList>
            <person name="Ribeiro P.S."/>
            <person name="Sousa T."/>
            <person name="Carvalho N."/>
            <person name="Aburjaile F."/>
            <person name="Neves F."/>
            <person name="Oliveira D."/>
            <person name="Blanco L."/>
            <person name="Lima J."/>
            <person name="Costa F."/>
            <person name="Brenig B."/>
            <person name="Soares S."/>
            <person name="Ramos R."/>
            <person name="Goes-Neto A."/>
            <person name="Matiuzzi M."/>
            <person name="Azevedo V."/>
            <person name="Ristow P."/>
        </authorList>
    </citation>
    <scope>NUCLEOTIDE SEQUENCE [LARGE SCALE GENOMIC DNA]</scope>
    <source>
        <strain evidence="1 2">VSF25</strain>
    </source>
</reference>
<organism evidence="1 2">
    <name type="scientific">Leptospira limi</name>
    <dbReference type="NCBI Taxonomy" id="2950023"/>
    <lineage>
        <taxon>Bacteria</taxon>
        <taxon>Pseudomonadati</taxon>
        <taxon>Spirochaetota</taxon>
        <taxon>Spirochaetia</taxon>
        <taxon>Leptospirales</taxon>
        <taxon>Leptospiraceae</taxon>
        <taxon>Leptospira</taxon>
    </lineage>
</organism>